<reference evidence="9 10" key="1">
    <citation type="submission" date="2022-06" db="EMBL/GenBank/DDBJ databases">
        <title>Mesorhizobium sp. strain RP14 Genome sequencing and assembly.</title>
        <authorList>
            <person name="Kim I."/>
        </authorList>
    </citation>
    <scope>NUCLEOTIDE SEQUENCE [LARGE SCALE GENOMIC DNA]</scope>
    <source>
        <strain evidence="10">RP14(2022)</strain>
    </source>
</reference>
<dbReference type="InterPro" id="IPR045621">
    <property type="entry name" value="BPD_transp_1_N"/>
</dbReference>
<evidence type="ECO:0000256" key="2">
    <source>
        <dbReference type="ARBA" id="ARBA00022448"/>
    </source>
</evidence>
<evidence type="ECO:0000256" key="1">
    <source>
        <dbReference type="ARBA" id="ARBA00004651"/>
    </source>
</evidence>
<dbReference type="Proteomes" id="UP001205906">
    <property type="component" value="Unassembled WGS sequence"/>
</dbReference>
<dbReference type="Pfam" id="PF19300">
    <property type="entry name" value="BPD_transp_1_N"/>
    <property type="match status" value="1"/>
</dbReference>
<keyword evidence="6 7" id="KW-0472">Membrane</keyword>
<proteinExistence type="inferred from homology"/>
<evidence type="ECO:0000256" key="5">
    <source>
        <dbReference type="ARBA" id="ARBA00022989"/>
    </source>
</evidence>
<keyword evidence="10" id="KW-1185">Reference proteome</keyword>
<organism evidence="9 10">
    <name type="scientific">Mesorhizobium liriopis</name>
    <dbReference type="NCBI Taxonomy" id="2953882"/>
    <lineage>
        <taxon>Bacteria</taxon>
        <taxon>Pseudomonadati</taxon>
        <taxon>Pseudomonadota</taxon>
        <taxon>Alphaproteobacteria</taxon>
        <taxon>Hyphomicrobiales</taxon>
        <taxon>Phyllobacteriaceae</taxon>
        <taxon>Mesorhizobium</taxon>
    </lineage>
</organism>
<evidence type="ECO:0000313" key="10">
    <source>
        <dbReference type="Proteomes" id="UP001205906"/>
    </source>
</evidence>
<dbReference type="PANTHER" id="PTHR43163">
    <property type="entry name" value="DIPEPTIDE TRANSPORT SYSTEM PERMEASE PROTEIN DPPB-RELATED"/>
    <property type="match status" value="1"/>
</dbReference>
<feature type="transmembrane region" description="Helical" evidence="7">
    <location>
        <begin position="160"/>
        <end position="180"/>
    </location>
</feature>
<feature type="transmembrane region" description="Helical" evidence="7">
    <location>
        <begin position="298"/>
        <end position="320"/>
    </location>
</feature>
<keyword evidence="2 7" id="KW-0813">Transport</keyword>
<feature type="transmembrane region" description="Helical" evidence="7">
    <location>
        <begin position="253"/>
        <end position="277"/>
    </location>
</feature>
<comment type="subcellular location">
    <subcellularLocation>
        <location evidence="1 7">Cell membrane</location>
        <topology evidence="1 7">Multi-pass membrane protein</topology>
    </subcellularLocation>
</comment>
<evidence type="ECO:0000256" key="4">
    <source>
        <dbReference type="ARBA" id="ARBA00022692"/>
    </source>
</evidence>
<sequence length="329" mass="35625">MAEERCHSMKSAYSPIFRLIAGRLALGILSLVIVSLVIFLAVSMLPGDFATATLGRSATPETVAAFRERLGLDLPWYLRYFAWLGHAIAGDFGQSFSGRPVGQIIGPRLLNTLYLAALTALVAVPLAVGLGIVAALYRNRLPDRMLSAASLASISVPDFFFAYVLMLLLAINLGLFPTLASIRPSMGWDDKLYRMALPVLTLTLVILAHMMRNTRAAIISIMSRPFIEMAKLKGESPFSIVVHHALPNAIGPIASVVAINLAYLVAGVVVIEVVFVYPGIGQTMVDAVRNRDIPVIQACALIFSVTYILLNMIADIVSIVSNPRLLHAR</sequence>
<dbReference type="RefSeq" id="WP_252816854.1">
    <property type="nucleotide sequence ID" value="NZ_JAMXQS010000002.1"/>
</dbReference>
<protein>
    <submittedName>
        <fullName evidence="9">ABC transporter permease</fullName>
    </submittedName>
</protein>
<dbReference type="Pfam" id="PF00528">
    <property type="entry name" value="BPD_transp_1"/>
    <property type="match status" value="1"/>
</dbReference>
<evidence type="ECO:0000259" key="8">
    <source>
        <dbReference type="PROSITE" id="PS50928"/>
    </source>
</evidence>
<dbReference type="Gene3D" id="1.10.3720.10">
    <property type="entry name" value="MetI-like"/>
    <property type="match status" value="1"/>
</dbReference>
<dbReference type="EMBL" id="JAMXQS010000002">
    <property type="protein sequence ID" value="MCO6049269.1"/>
    <property type="molecule type" value="Genomic_DNA"/>
</dbReference>
<name>A0ABT1C377_9HYPH</name>
<keyword evidence="4 7" id="KW-0812">Transmembrane</keyword>
<feature type="transmembrane region" description="Helical" evidence="7">
    <location>
        <begin position="192"/>
        <end position="211"/>
    </location>
</feature>
<evidence type="ECO:0000256" key="3">
    <source>
        <dbReference type="ARBA" id="ARBA00022475"/>
    </source>
</evidence>
<feature type="domain" description="ABC transmembrane type-1" evidence="8">
    <location>
        <begin position="109"/>
        <end position="314"/>
    </location>
</feature>
<keyword evidence="5 7" id="KW-1133">Transmembrane helix</keyword>
<dbReference type="SUPFAM" id="SSF161098">
    <property type="entry name" value="MetI-like"/>
    <property type="match status" value="1"/>
</dbReference>
<gene>
    <name evidence="9" type="ORF">NGM99_05625</name>
</gene>
<feature type="transmembrane region" description="Helical" evidence="7">
    <location>
        <begin position="20"/>
        <end position="45"/>
    </location>
</feature>
<dbReference type="CDD" id="cd06261">
    <property type="entry name" value="TM_PBP2"/>
    <property type="match status" value="1"/>
</dbReference>
<dbReference type="InterPro" id="IPR035906">
    <property type="entry name" value="MetI-like_sf"/>
</dbReference>
<feature type="transmembrane region" description="Helical" evidence="7">
    <location>
        <begin position="113"/>
        <end position="137"/>
    </location>
</feature>
<keyword evidence="3" id="KW-1003">Cell membrane</keyword>
<comment type="similarity">
    <text evidence="7">Belongs to the binding-protein-dependent transport system permease family.</text>
</comment>
<evidence type="ECO:0000256" key="6">
    <source>
        <dbReference type="ARBA" id="ARBA00023136"/>
    </source>
</evidence>
<comment type="caution">
    <text evidence="9">The sequence shown here is derived from an EMBL/GenBank/DDBJ whole genome shotgun (WGS) entry which is preliminary data.</text>
</comment>
<dbReference type="PROSITE" id="PS50928">
    <property type="entry name" value="ABC_TM1"/>
    <property type="match status" value="1"/>
</dbReference>
<dbReference type="PANTHER" id="PTHR43163:SF3">
    <property type="entry name" value="PEPTIDE ABC TRANSPORTER PERMEASE PROTEIN"/>
    <property type="match status" value="1"/>
</dbReference>
<accession>A0ABT1C377</accession>
<evidence type="ECO:0000256" key="7">
    <source>
        <dbReference type="RuleBase" id="RU363032"/>
    </source>
</evidence>
<dbReference type="InterPro" id="IPR000515">
    <property type="entry name" value="MetI-like"/>
</dbReference>
<evidence type="ECO:0000313" key="9">
    <source>
        <dbReference type="EMBL" id="MCO6049269.1"/>
    </source>
</evidence>